<dbReference type="InterPro" id="IPR013655">
    <property type="entry name" value="PAS_fold_3"/>
</dbReference>
<dbReference type="SMART" id="SM00387">
    <property type="entry name" value="HATPase_c"/>
    <property type="match status" value="1"/>
</dbReference>
<dbReference type="PROSITE" id="PS50109">
    <property type="entry name" value="HIS_KIN"/>
    <property type="match status" value="1"/>
</dbReference>
<name>A0A5M6ILS2_9PROT</name>
<dbReference type="InterPro" id="IPR036097">
    <property type="entry name" value="HisK_dim/P_sf"/>
</dbReference>
<dbReference type="Gene3D" id="3.40.50.2300">
    <property type="match status" value="1"/>
</dbReference>
<dbReference type="Gene3D" id="1.10.287.130">
    <property type="match status" value="1"/>
</dbReference>
<feature type="coiled-coil region" evidence="7">
    <location>
        <begin position="331"/>
        <end position="376"/>
    </location>
</feature>
<dbReference type="InterPro" id="IPR000014">
    <property type="entry name" value="PAS"/>
</dbReference>
<dbReference type="PROSITE" id="PS50112">
    <property type="entry name" value="PAS"/>
    <property type="match status" value="1"/>
</dbReference>
<feature type="domain" description="PAS" evidence="10">
    <location>
        <begin position="208"/>
        <end position="279"/>
    </location>
</feature>
<dbReference type="SUPFAM" id="SSF47384">
    <property type="entry name" value="Homodimeric domain of signal transducing histidine kinase"/>
    <property type="match status" value="1"/>
</dbReference>
<evidence type="ECO:0000313" key="13">
    <source>
        <dbReference type="Proteomes" id="UP000325255"/>
    </source>
</evidence>
<keyword evidence="13" id="KW-1185">Reference proteome</keyword>
<dbReference type="SUPFAM" id="SSF55781">
    <property type="entry name" value="GAF domain-like"/>
    <property type="match status" value="1"/>
</dbReference>
<dbReference type="PANTHER" id="PTHR43065">
    <property type="entry name" value="SENSOR HISTIDINE KINASE"/>
    <property type="match status" value="1"/>
</dbReference>
<dbReference type="Gene3D" id="3.30.450.20">
    <property type="entry name" value="PAS domain"/>
    <property type="match status" value="1"/>
</dbReference>
<feature type="modified residue" description="4-aspartylphosphate" evidence="6">
    <location>
        <position position="673"/>
    </location>
</feature>
<evidence type="ECO:0000256" key="5">
    <source>
        <dbReference type="ARBA" id="ARBA00022777"/>
    </source>
</evidence>
<evidence type="ECO:0000259" key="8">
    <source>
        <dbReference type="PROSITE" id="PS50109"/>
    </source>
</evidence>
<gene>
    <name evidence="12" type="ORF">F1189_25555</name>
</gene>
<dbReference type="Pfam" id="PF13185">
    <property type="entry name" value="GAF_2"/>
    <property type="match status" value="1"/>
</dbReference>
<evidence type="ECO:0000256" key="2">
    <source>
        <dbReference type="ARBA" id="ARBA00012438"/>
    </source>
</evidence>
<evidence type="ECO:0000259" key="9">
    <source>
        <dbReference type="PROSITE" id="PS50110"/>
    </source>
</evidence>
<dbReference type="InterPro" id="IPR000700">
    <property type="entry name" value="PAS-assoc_C"/>
</dbReference>
<dbReference type="SUPFAM" id="SSF52172">
    <property type="entry name" value="CheY-like"/>
    <property type="match status" value="1"/>
</dbReference>
<evidence type="ECO:0000256" key="1">
    <source>
        <dbReference type="ARBA" id="ARBA00000085"/>
    </source>
</evidence>
<evidence type="ECO:0000256" key="4">
    <source>
        <dbReference type="ARBA" id="ARBA00022679"/>
    </source>
</evidence>
<dbReference type="RefSeq" id="WP_150044197.1">
    <property type="nucleotide sequence ID" value="NZ_OW485601.1"/>
</dbReference>
<dbReference type="InterPro" id="IPR029016">
    <property type="entry name" value="GAF-like_dom_sf"/>
</dbReference>
<dbReference type="InterPro" id="IPR004358">
    <property type="entry name" value="Sig_transdc_His_kin-like_C"/>
</dbReference>
<dbReference type="PROSITE" id="PS50110">
    <property type="entry name" value="RESPONSE_REGULATORY"/>
    <property type="match status" value="1"/>
</dbReference>
<dbReference type="CDD" id="cd00082">
    <property type="entry name" value="HisKA"/>
    <property type="match status" value="1"/>
</dbReference>
<dbReference type="InterPro" id="IPR005467">
    <property type="entry name" value="His_kinase_dom"/>
</dbReference>
<dbReference type="EC" id="2.7.13.3" evidence="2"/>
<dbReference type="PANTHER" id="PTHR43065:SF49">
    <property type="entry name" value="HISTIDINE KINASE"/>
    <property type="match status" value="1"/>
</dbReference>
<dbReference type="PROSITE" id="PS50113">
    <property type="entry name" value="PAC"/>
    <property type="match status" value="1"/>
</dbReference>
<dbReference type="EMBL" id="VWPK01000058">
    <property type="protein sequence ID" value="KAA5609142.1"/>
    <property type="molecule type" value="Genomic_DNA"/>
</dbReference>
<keyword evidence="3 6" id="KW-0597">Phosphoprotein</keyword>
<feature type="domain" description="PAC" evidence="11">
    <location>
        <begin position="284"/>
        <end position="340"/>
    </location>
</feature>
<reference evidence="12 13" key="1">
    <citation type="submission" date="2019-09" db="EMBL/GenBank/DDBJ databases">
        <title>Genome sequence of Rhodovastum atsumiense, a diverse member of the Acetobacteraceae family of non-sulfur purple photosynthetic bacteria.</title>
        <authorList>
            <person name="Meyer T."/>
            <person name="Kyndt J."/>
        </authorList>
    </citation>
    <scope>NUCLEOTIDE SEQUENCE [LARGE SCALE GENOMIC DNA]</scope>
    <source>
        <strain evidence="12 13">DSM 21279</strain>
    </source>
</reference>
<dbReference type="Gene3D" id="2.10.70.100">
    <property type="match status" value="1"/>
</dbReference>
<sequence length="745" mass="79437">MSAGTDPRDRDIMQLRQQLAVVTARLAQACPMDHARQADASRHATLVAAQKAVTAAGMDLQAAMQAVVEGAVAIAPRADGAVIELREGEELVYRAACGVAAPHVGLRLRLHGALSGLSLLEGRPLLCTDTETDERVDRAACRRIGIRSMIVVPIPHRGVFVGVLKLHSAEAHGLSAADVPVAQLLVGVLTAGLSSIAEAAALDALHASEARLRLATEAAAIGTWDFNPQSRALQWDARCKALFGLPPETAVEYGTFFARLHPDDRATVRRAMEAALDPAGAGEYGIEFRTIAPLDGTERWVAAKGRAFFEGDGPARRPIRLIGTVLDITDRRHAEENLRRLNTSLEARVEERTAALARAAAERQAAEEQLRQAQKMQALGQLTGGIAHDFNNLLLVITGSAELLRRPQVAEQTRQTLADAIARAAGRAATLTAQLLAFARRQPLMPEVFDLNARMRETTAMLQRLLGAPYRVETDLAGDLWAVQADPNQLEVALVNIGVNARDAMPDGGTLRITTRNVVLPAEGERPAGDYVCLSVQDTGTGIAAELLGRVFEPFFTTKETGRGTGLGLSQVWGFAAQSGGGVRIESRPGHGTTVILQLPRARRAVETATEDAAPPLVSGEGTILLVEDNPQVAELGQMLLEELGYKVVNAGSGERALDLLAGTAGIDLVFSDIVMPGMSGIELAREVRRMHPELPVVLATGYSDVAAREGTGEIPILAKPYRLETLAGTLQRAFAARPSGPLSR</sequence>
<dbReference type="OrthoDB" id="9796100at2"/>
<keyword evidence="7" id="KW-0175">Coiled coil</keyword>
<keyword evidence="5" id="KW-0418">Kinase</keyword>
<dbReference type="GO" id="GO:0000155">
    <property type="term" value="F:phosphorelay sensor kinase activity"/>
    <property type="evidence" value="ECO:0007669"/>
    <property type="project" value="InterPro"/>
</dbReference>
<dbReference type="SUPFAM" id="SSF55785">
    <property type="entry name" value="PYP-like sensor domain (PAS domain)"/>
    <property type="match status" value="1"/>
</dbReference>
<dbReference type="SMART" id="SM00091">
    <property type="entry name" value="PAS"/>
    <property type="match status" value="1"/>
</dbReference>
<dbReference type="InterPro" id="IPR003018">
    <property type="entry name" value="GAF"/>
</dbReference>
<evidence type="ECO:0000256" key="7">
    <source>
        <dbReference type="SAM" id="Coils"/>
    </source>
</evidence>
<dbReference type="InterPro" id="IPR003594">
    <property type="entry name" value="HATPase_dom"/>
</dbReference>
<dbReference type="Gene3D" id="3.30.450.40">
    <property type="match status" value="1"/>
</dbReference>
<dbReference type="SMART" id="SM00448">
    <property type="entry name" value="REC"/>
    <property type="match status" value="1"/>
</dbReference>
<dbReference type="Gene3D" id="3.30.565.10">
    <property type="entry name" value="Histidine kinase-like ATPase, C-terminal domain"/>
    <property type="match status" value="1"/>
</dbReference>
<dbReference type="CDD" id="cd00130">
    <property type="entry name" value="PAS"/>
    <property type="match status" value="1"/>
</dbReference>
<dbReference type="PRINTS" id="PR00344">
    <property type="entry name" value="BCTRLSENSOR"/>
</dbReference>
<dbReference type="Pfam" id="PF08447">
    <property type="entry name" value="PAS_3"/>
    <property type="match status" value="1"/>
</dbReference>
<dbReference type="InterPro" id="IPR035965">
    <property type="entry name" value="PAS-like_dom_sf"/>
</dbReference>
<dbReference type="SMART" id="SM00388">
    <property type="entry name" value="HisKA"/>
    <property type="match status" value="1"/>
</dbReference>
<dbReference type="NCBIfam" id="TIGR00229">
    <property type="entry name" value="sensory_box"/>
    <property type="match status" value="1"/>
</dbReference>
<keyword evidence="4" id="KW-0808">Transferase</keyword>
<comment type="caution">
    <text evidence="12">The sequence shown here is derived from an EMBL/GenBank/DDBJ whole genome shotgun (WGS) entry which is preliminary data.</text>
</comment>
<dbReference type="InterPro" id="IPR036890">
    <property type="entry name" value="HATPase_C_sf"/>
</dbReference>
<evidence type="ECO:0000259" key="11">
    <source>
        <dbReference type="PROSITE" id="PS50113"/>
    </source>
</evidence>
<accession>A0A5M6ILS2</accession>
<organism evidence="12 13">
    <name type="scientific">Rhodovastum atsumiense</name>
    <dbReference type="NCBI Taxonomy" id="504468"/>
    <lineage>
        <taxon>Bacteria</taxon>
        <taxon>Pseudomonadati</taxon>
        <taxon>Pseudomonadota</taxon>
        <taxon>Alphaproteobacteria</taxon>
        <taxon>Acetobacterales</taxon>
        <taxon>Acetobacteraceae</taxon>
        <taxon>Rhodovastum</taxon>
    </lineage>
</organism>
<evidence type="ECO:0000256" key="3">
    <source>
        <dbReference type="ARBA" id="ARBA00022553"/>
    </source>
</evidence>
<proteinExistence type="predicted"/>
<protein>
    <recommendedName>
        <fullName evidence="2">histidine kinase</fullName>
        <ecNumber evidence="2">2.7.13.3</ecNumber>
    </recommendedName>
</protein>
<dbReference type="AlphaFoldDB" id="A0A5M6ILS2"/>
<comment type="catalytic activity">
    <reaction evidence="1">
        <text>ATP + protein L-histidine = ADP + protein N-phospho-L-histidine.</text>
        <dbReference type="EC" id="2.7.13.3"/>
    </reaction>
</comment>
<feature type="domain" description="Response regulatory" evidence="9">
    <location>
        <begin position="623"/>
        <end position="735"/>
    </location>
</feature>
<dbReference type="Proteomes" id="UP000325255">
    <property type="component" value="Unassembled WGS sequence"/>
</dbReference>
<dbReference type="Pfam" id="PF00512">
    <property type="entry name" value="HisKA"/>
    <property type="match status" value="1"/>
</dbReference>
<dbReference type="SUPFAM" id="SSF55874">
    <property type="entry name" value="ATPase domain of HSP90 chaperone/DNA topoisomerase II/histidine kinase"/>
    <property type="match status" value="1"/>
</dbReference>
<dbReference type="SMART" id="SM00065">
    <property type="entry name" value="GAF"/>
    <property type="match status" value="1"/>
</dbReference>
<dbReference type="InterPro" id="IPR001789">
    <property type="entry name" value="Sig_transdc_resp-reg_receiver"/>
</dbReference>
<dbReference type="Pfam" id="PF00072">
    <property type="entry name" value="Response_reg"/>
    <property type="match status" value="1"/>
</dbReference>
<evidence type="ECO:0000313" key="12">
    <source>
        <dbReference type="EMBL" id="KAA5609142.1"/>
    </source>
</evidence>
<feature type="domain" description="Histidine kinase" evidence="8">
    <location>
        <begin position="385"/>
        <end position="603"/>
    </location>
</feature>
<evidence type="ECO:0000256" key="6">
    <source>
        <dbReference type="PROSITE-ProRule" id="PRU00169"/>
    </source>
</evidence>
<dbReference type="InterPro" id="IPR003661">
    <property type="entry name" value="HisK_dim/P_dom"/>
</dbReference>
<dbReference type="InterPro" id="IPR011006">
    <property type="entry name" value="CheY-like_superfamily"/>
</dbReference>
<dbReference type="Pfam" id="PF02518">
    <property type="entry name" value="HATPase_c"/>
    <property type="match status" value="1"/>
</dbReference>
<evidence type="ECO:0000259" key="10">
    <source>
        <dbReference type="PROSITE" id="PS50112"/>
    </source>
</evidence>